<evidence type="ECO:0000313" key="2">
    <source>
        <dbReference type="EMBL" id="VGO19110.1"/>
    </source>
</evidence>
<dbReference type="Pfam" id="PF12708">
    <property type="entry name" value="Pect-lyase_RHGA_epim"/>
    <property type="match status" value="1"/>
</dbReference>
<reference evidence="2 3" key="1">
    <citation type="submission" date="2019-04" db="EMBL/GenBank/DDBJ databases">
        <authorList>
            <person name="Van Vliet M D."/>
        </authorList>
    </citation>
    <scope>NUCLEOTIDE SEQUENCE [LARGE SCALE GENOMIC DNA]</scope>
    <source>
        <strain evidence="2 3">F21</strain>
    </source>
</reference>
<organism evidence="2 3">
    <name type="scientific">Pontiella sulfatireligans</name>
    <dbReference type="NCBI Taxonomy" id="2750658"/>
    <lineage>
        <taxon>Bacteria</taxon>
        <taxon>Pseudomonadati</taxon>
        <taxon>Kiritimatiellota</taxon>
        <taxon>Kiritimatiellia</taxon>
        <taxon>Kiritimatiellales</taxon>
        <taxon>Pontiellaceae</taxon>
        <taxon>Pontiella</taxon>
    </lineage>
</organism>
<dbReference type="InterPro" id="IPR011050">
    <property type="entry name" value="Pectin_lyase_fold/virulence"/>
</dbReference>
<dbReference type="Proteomes" id="UP000346198">
    <property type="component" value="Unassembled WGS sequence"/>
</dbReference>
<evidence type="ECO:0000259" key="1">
    <source>
        <dbReference type="Pfam" id="PF12708"/>
    </source>
</evidence>
<feature type="domain" description="Rhamnogalacturonase A/B/Epimerase-like pectate lyase" evidence="1">
    <location>
        <begin position="70"/>
        <end position="130"/>
    </location>
</feature>
<sequence>MRKQFVTAVVLITGLIGGLSIGSTVCAQTYSELWGKAGETWSPAGRLPDFSYAGYHCGGAPIPRVPQVSNVKSFGAKGDGVHDDLQAFMDAISANKNGAIYVPPGRYKITNILNIQKSNVVLRGGGPEKSILFFPVPLNEINPVWFTTPKGKKISRYSWSGGLLQINGDFQTVKLAEVTARAKRGDKTLTVSSTMGLKVGQRVEVFVQDDAQKTLTSHLYSEDSGDLQNFKGSTGSFVVTLTALTSNQIVFDRPLRFDIKLGWKPQIRSFNPTVSEVGIEDLGVEFPRGQYDGHFTEHGYNAISMSAVADCWVRNVRIINADSGIFIGAKFCTITDVTFESERESKNGILGHHGILLGGTDNLFTAFNFNMRFVHDLGVSVNFAGSVFSNGRGEDLNFDHHKRAPYENLFTHIDVGQGTRMWHCGGGGLLGKQCGARETFWNIRAEQPQCYPDSQFGPSSMNLVAIKTEQPSVKKRDGKWFEAIDPLKLEPQNLHEAQLARRLAVEGLLQ</sequence>
<dbReference type="AlphaFoldDB" id="A0A6C2UG13"/>
<keyword evidence="3" id="KW-1185">Reference proteome</keyword>
<dbReference type="SUPFAM" id="SSF51126">
    <property type="entry name" value="Pectin lyase-like"/>
    <property type="match status" value="1"/>
</dbReference>
<gene>
    <name evidence="2" type="ORF">SCARR_01166</name>
</gene>
<dbReference type="RefSeq" id="WP_168433029.1">
    <property type="nucleotide sequence ID" value="NZ_CAAHFH010000001.1"/>
</dbReference>
<protein>
    <recommendedName>
        <fullName evidence="1">Rhamnogalacturonase A/B/Epimerase-like pectate lyase domain-containing protein</fullName>
    </recommendedName>
</protein>
<dbReference type="InterPro" id="IPR024535">
    <property type="entry name" value="RHGA/B-epi-like_pectate_lyase"/>
</dbReference>
<name>A0A6C2UG13_9BACT</name>
<evidence type="ECO:0000313" key="3">
    <source>
        <dbReference type="Proteomes" id="UP000346198"/>
    </source>
</evidence>
<dbReference type="InterPro" id="IPR012334">
    <property type="entry name" value="Pectin_lyas_fold"/>
</dbReference>
<accession>A0A6C2UG13</accession>
<dbReference type="Gene3D" id="2.160.20.10">
    <property type="entry name" value="Single-stranded right-handed beta-helix, Pectin lyase-like"/>
    <property type="match status" value="2"/>
</dbReference>
<proteinExistence type="predicted"/>
<dbReference type="EMBL" id="CAAHFH010000001">
    <property type="protein sequence ID" value="VGO19110.1"/>
    <property type="molecule type" value="Genomic_DNA"/>
</dbReference>